<organism evidence="1 2">
    <name type="scientific">Cercospora beticola</name>
    <name type="common">Sugarbeet leaf spot fungus</name>
    <dbReference type="NCBI Taxonomy" id="122368"/>
    <lineage>
        <taxon>Eukaryota</taxon>
        <taxon>Fungi</taxon>
        <taxon>Dikarya</taxon>
        <taxon>Ascomycota</taxon>
        <taxon>Pezizomycotina</taxon>
        <taxon>Dothideomycetes</taxon>
        <taxon>Dothideomycetidae</taxon>
        <taxon>Mycosphaerellales</taxon>
        <taxon>Mycosphaerellaceae</taxon>
        <taxon>Cercospora</taxon>
    </lineage>
</organism>
<evidence type="ECO:0000313" key="1">
    <source>
        <dbReference type="EMBL" id="WPB06490.1"/>
    </source>
</evidence>
<reference evidence="1 2" key="1">
    <citation type="submission" date="2023-09" db="EMBL/GenBank/DDBJ databases">
        <title>Complete-Gapless Cercospora beticola genome.</title>
        <authorList>
            <person name="Wyatt N.A."/>
            <person name="Spanner R.E."/>
            <person name="Bolton M.D."/>
        </authorList>
    </citation>
    <scope>NUCLEOTIDE SEQUENCE [LARGE SCALE GENOMIC DNA]</scope>
    <source>
        <strain evidence="1">Cb09-40</strain>
    </source>
</reference>
<keyword evidence="2" id="KW-1185">Reference proteome</keyword>
<accession>A0ABZ0P3W8</accession>
<evidence type="ECO:0000313" key="2">
    <source>
        <dbReference type="Proteomes" id="UP001302367"/>
    </source>
</evidence>
<proteinExistence type="predicted"/>
<evidence type="ECO:0008006" key="3">
    <source>
        <dbReference type="Google" id="ProtNLM"/>
    </source>
</evidence>
<protein>
    <recommendedName>
        <fullName evidence="3">F-box domain-containing protein</fullName>
    </recommendedName>
</protein>
<sequence>MSVAPDPDCSVAPDPECSAAAVTRVFGTPELLEMILINVALGENDVVEDTFYTLTPFTLRAVNRVFQHTIDGSAKLQRLRLPHVTGPYPNNSLWPGKWPWADSFGPLGWIAEMTELDCTHFSKVEQGVLHIRLQIYSELDEDEDMRLKLRRDLVGSWRKVPCVPKTPDTPGWEVVSRVMLHLEHAEAEPLDDVDPIVQSCDLGPAPTVGLLFDIMDAGKNAIDTFYNSGGDPADLGRTW</sequence>
<name>A0ABZ0P3W8_CERBT</name>
<gene>
    <name evidence="1" type="ORF">RHO25_011147</name>
</gene>
<dbReference type="EMBL" id="CP134190">
    <property type="protein sequence ID" value="WPB06490.1"/>
    <property type="molecule type" value="Genomic_DNA"/>
</dbReference>
<dbReference type="Proteomes" id="UP001302367">
    <property type="component" value="Chromosome 7"/>
</dbReference>
<dbReference type="GeneID" id="90644717"/>
<dbReference type="RefSeq" id="XP_065459445.1">
    <property type="nucleotide sequence ID" value="XM_065603373.1"/>
</dbReference>